<dbReference type="SUPFAM" id="SSF50370">
    <property type="entry name" value="Ricin B-like lectins"/>
    <property type="match status" value="1"/>
</dbReference>
<gene>
    <name evidence="3" type="ORF">BN159_2567</name>
</gene>
<keyword evidence="4" id="KW-1185">Reference proteome</keyword>
<dbReference type="eggNOG" id="COG3266">
    <property type="taxonomic scope" value="Bacteria"/>
</dbReference>
<dbReference type="RefSeq" id="WP_015657340.1">
    <property type="nucleotide sequence ID" value="NC_020504.1"/>
</dbReference>
<protein>
    <recommendedName>
        <fullName evidence="5">Ricin B lectin domain-containing protein</fullName>
    </recommendedName>
</protein>
<dbReference type="KEGG" id="sdv:BN159_2567"/>
<dbReference type="PATRIC" id="fig|1214101.3.peg.2608"/>
<accession>K4QTT2</accession>
<dbReference type="Proteomes" id="UP000008043">
    <property type="component" value="Chromosome"/>
</dbReference>
<keyword evidence="2" id="KW-0472">Membrane</keyword>
<dbReference type="Gene3D" id="2.80.10.50">
    <property type="match status" value="1"/>
</dbReference>
<reference evidence="3 4" key="1">
    <citation type="journal article" date="2012" name="J. Bacteriol.">
        <title>Genome sequence of the bacterium Streptomyces davawensis JCM 4913 and heterologous production of the unique antibiotic roseoflavin.</title>
        <authorList>
            <person name="Jankowitsch F."/>
            <person name="Schwarz J."/>
            <person name="Ruckert C."/>
            <person name="Gust B."/>
            <person name="Szczepanowski R."/>
            <person name="Blom J."/>
            <person name="Pelzer S."/>
            <person name="Kalinowski J."/>
            <person name="Mack M."/>
        </authorList>
    </citation>
    <scope>NUCLEOTIDE SEQUENCE [LARGE SCALE GENOMIC DNA]</scope>
    <source>
        <strain evidence="4">DSM 101723 / JCM 4913 / KCC S-0913 / 768</strain>
    </source>
</reference>
<name>K4QTT2_STRDJ</name>
<evidence type="ECO:0008006" key="5">
    <source>
        <dbReference type="Google" id="ProtNLM"/>
    </source>
</evidence>
<evidence type="ECO:0000313" key="4">
    <source>
        <dbReference type="Proteomes" id="UP000008043"/>
    </source>
</evidence>
<dbReference type="NCBIfam" id="TIGR01167">
    <property type="entry name" value="LPXTG_anchor"/>
    <property type="match status" value="1"/>
</dbReference>
<feature type="transmembrane region" description="Helical" evidence="2">
    <location>
        <begin position="455"/>
        <end position="473"/>
    </location>
</feature>
<dbReference type="InterPro" id="IPR035992">
    <property type="entry name" value="Ricin_B-like_lectins"/>
</dbReference>
<evidence type="ECO:0000256" key="2">
    <source>
        <dbReference type="SAM" id="Phobius"/>
    </source>
</evidence>
<evidence type="ECO:0000256" key="1">
    <source>
        <dbReference type="SAM" id="MobiDB-lite"/>
    </source>
</evidence>
<dbReference type="SUPFAM" id="SSF55486">
    <property type="entry name" value="Metalloproteases ('zincins'), catalytic domain"/>
    <property type="match status" value="1"/>
</dbReference>
<keyword evidence="2" id="KW-1133">Transmembrane helix</keyword>
<dbReference type="STRING" id="1214101.BN159_2567"/>
<feature type="compositionally biased region" description="Polar residues" evidence="1">
    <location>
        <begin position="407"/>
        <end position="418"/>
    </location>
</feature>
<dbReference type="OrthoDB" id="3494509at2"/>
<evidence type="ECO:0000313" key="3">
    <source>
        <dbReference type="EMBL" id="CCK26946.1"/>
    </source>
</evidence>
<keyword evidence="2" id="KW-0812">Transmembrane</keyword>
<dbReference type="AlphaFoldDB" id="K4QTT2"/>
<sequence>MSTRHRLRWGFTVPAILAMVMALAWTLIGLPGWTGTAKAAPAGKLSAAVTPPVACDKKDSPDKGWIQVFYVYRNGESRFEEMRDTVKRIAWNIDQTFEASAQRFGQGDSRRLRFVQDDNCQIEVTPIGADLPDKLSLGEARGHADDWIKEHLVKDDSGYFGRHKPVYFVDAEGVDGCGLGGGAHAGGLGGGWGGVTFGCWGEQALTHELIHAFGLNHCNGADDQGNDPICRGADQTPRCDDLLAGTVLDCAKDEFAYFHPRPAPGSPLAENPEGNIANSPYLIKNQPAPPVDAQLVGTKGQCLASGGAGKAAAQKECGDDTVWRRTISTDGYFQLELKGTKQCLSSTESGDKAHVLSACDKGDERQHWMMFDAAGPDKEHYRLANRATKEEARIADESEFKMHFSVGSATTDTEGTEPTSDEPSEQGAEPQSDGTKPASSDADLAATGGDMGTSVSIAIGALALAVLGGAILMKTRRKRAASSHRAR</sequence>
<feature type="region of interest" description="Disordered" evidence="1">
    <location>
        <begin position="406"/>
        <end position="447"/>
    </location>
</feature>
<dbReference type="EMBL" id="HE971709">
    <property type="protein sequence ID" value="CCK26946.1"/>
    <property type="molecule type" value="Genomic_DNA"/>
</dbReference>
<proteinExistence type="predicted"/>
<organism evidence="3 4">
    <name type="scientific">Streptomyces davaonensis (strain DSM 101723 / JCM 4913 / KCC S-0913 / 768)</name>
    <dbReference type="NCBI Taxonomy" id="1214101"/>
    <lineage>
        <taxon>Bacteria</taxon>
        <taxon>Bacillati</taxon>
        <taxon>Actinomycetota</taxon>
        <taxon>Actinomycetes</taxon>
        <taxon>Kitasatosporales</taxon>
        <taxon>Streptomycetaceae</taxon>
        <taxon>Streptomyces</taxon>
    </lineage>
</organism>
<dbReference type="HOGENOM" id="CLU_560092_0_0_11"/>